<dbReference type="PANTHER" id="PTHR14187:SF5">
    <property type="entry name" value="HEAT SHOCK 70 KDA PROTEIN 12A"/>
    <property type="match status" value="1"/>
</dbReference>
<organism evidence="1">
    <name type="scientific">Magallana gigas</name>
    <name type="common">Pacific oyster</name>
    <name type="synonym">Crassostrea gigas</name>
    <dbReference type="NCBI Taxonomy" id="29159"/>
    <lineage>
        <taxon>Eukaryota</taxon>
        <taxon>Metazoa</taxon>
        <taxon>Spiralia</taxon>
        <taxon>Lophotrochozoa</taxon>
        <taxon>Mollusca</taxon>
        <taxon>Bivalvia</taxon>
        <taxon>Autobranchia</taxon>
        <taxon>Pteriomorphia</taxon>
        <taxon>Ostreida</taxon>
        <taxon>Ostreoidea</taxon>
        <taxon>Ostreidae</taxon>
        <taxon>Magallana</taxon>
    </lineage>
</organism>
<evidence type="ECO:0000313" key="1">
    <source>
        <dbReference type="EMBL" id="EKC18146.1"/>
    </source>
</evidence>
<dbReference type="Gene3D" id="3.30.420.40">
    <property type="match status" value="2"/>
</dbReference>
<dbReference type="SUPFAM" id="SSF53067">
    <property type="entry name" value="Actin-like ATPase domain"/>
    <property type="match status" value="2"/>
</dbReference>
<dbReference type="PANTHER" id="PTHR14187">
    <property type="entry name" value="ALPHA KINASE/ELONGATION FACTOR 2 KINASE"/>
    <property type="match status" value="1"/>
</dbReference>
<sequence>MEAMKVFSSVIGYLKKHMLNTCQNQLSDIKVFDIMWVLTVPAIWDDPSKQFMREAAEKVWIRGDKLIIALEPEVASLYCMHLPVQKDGGKSTFGVFKSREKYMVVDAGGGTIDITVHEVQDNGTLKEPHKANGGNWGGTKVDDASRSLLADIVGNDVIDTLSSDHKFDYLDLLRDFEVKKRTIEPEKDDMVTFKVSIKLSESYKEKKTR</sequence>
<dbReference type="InParanoid" id="K1Q9R0"/>
<dbReference type="EMBL" id="JH817110">
    <property type="protein sequence ID" value="EKC18146.1"/>
    <property type="molecule type" value="Genomic_DNA"/>
</dbReference>
<dbReference type="InterPro" id="IPR043129">
    <property type="entry name" value="ATPase_NBD"/>
</dbReference>
<gene>
    <name evidence="1" type="ORF">CGI_10015037</name>
</gene>
<dbReference type="Gene3D" id="3.90.640.10">
    <property type="entry name" value="Actin, Chain A, domain 4"/>
    <property type="match status" value="1"/>
</dbReference>
<dbReference type="AlphaFoldDB" id="K1Q9R0"/>
<reference evidence="1" key="1">
    <citation type="journal article" date="2012" name="Nature">
        <title>The oyster genome reveals stress adaptation and complexity of shell formation.</title>
        <authorList>
            <person name="Zhang G."/>
            <person name="Fang X."/>
            <person name="Guo X."/>
            <person name="Li L."/>
            <person name="Luo R."/>
            <person name="Xu F."/>
            <person name="Yang P."/>
            <person name="Zhang L."/>
            <person name="Wang X."/>
            <person name="Qi H."/>
            <person name="Xiong Z."/>
            <person name="Que H."/>
            <person name="Xie Y."/>
            <person name="Holland P.W."/>
            <person name="Paps J."/>
            <person name="Zhu Y."/>
            <person name="Wu F."/>
            <person name="Chen Y."/>
            <person name="Wang J."/>
            <person name="Peng C."/>
            <person name="Meng J."/>
            <person name="Yang L."/>
            <person name="Liu J."/>
            <person name="Wen B."/>
            <person name="Zhang N."/>
            <person name="Huang Z."/>
            <person name="Zhu Q."/>
            <person name="Feng Y."/>
            <person name="Mount A."/>
            <person name="Hedgecock D."/>
            <person name="Xu Z."/>
            <person name="Liu Y."/>
            <person name="Domazet-Loso T."/>
            <person name="Du Y."/>
            <person name="Sun X."/>
            <person name="Zhang S."/>
            <person name="Liu B."/>
            <person name="Cheng P."/>
            <person name="Jiang X."/>
            <person name="Li J."/>
            <person name="Fan D."/>
            <person name="Wang W."/>
            <person name="Fu W."/>
            <person name="Wang T."/>
            <person name="Wang B."/>
            <person name="Zhang J."/>
            <person name="Peng Z."/>
            <person name="Li Y."/>
            <person name="Li N."/>
            <person name="Wang J."/>
            <person name="Chen M."/>
            <person name="He Y."/>
            <person name="Tan F."/>
            <person name="Song X."/>
            <person name="Zheng Q."/>
            <person name="Huang R."/>
            <person name="Yang H."/>
            <person name="Du X."/>
            <person name="Chen L."/>
            <person name="Yang M."/>
            <person name="Gaffney P.M."/>
            <person name="Wang S."/>
            <person name="Luo L."/>
            <person name="She Z."/>
            <person name="Ming Y."/>
            <person name="Huang W."/>
            <person name="Zhang S."/>
            <person name="Huang B."/>
            <person name="Zhang Y."/>
            <person name="Qu T."/>
            <person name="Ni P."/>
            <person name="Miao G."/>
            <person name="Wang J."/>
            <person name="Wang Q."/>
            <person name="Steinberg C.E."/>
            <person name="Wang H."/>
            <person name="Li N."/>
            <person name="Qian L."/>
            <person name="Zhang G."/>
            <person name="Li Y."/>
            <person name="Yang H."/>
            <person name="Liu X."/>
            <person name="Wang J."/>
            <person name="Yin Y."/>
            <person name="Wang J."/>
        </authorList>
    </citation>
    <scope>NUCLEOTIDE SEQUENCE [LARGE SCALE GENOMIC DNA]</scope>
    <source>
        <strain evidence="1">05x7-T-G4-1.051#20</strain>
    </source>
</reference>
<proteinExistence type="predicted"/>
<accession>K1Q9R0</accession>
<keyword evidence="1" id="KW-0346">Stress response</keyword>
<dbReference type="HOGENOM" id="CLU_1122261_0_0_1"/>
<name>K1Q9R0_MAGGI</name>
<protein>
    <submittedName>
        <fullName evidence="1">Heat shock 70 kDa protein 12B</fullName>
    </submittedName>
</protein>